<keyword evidence="2" id="KW-1185">Reference proteome</keyword>
<accession>F8A6N9</accession>
<proteinExistence type="predicted"/>
<organism evidence="1 2">
    <name type="scientific">Cellulomonas gilvus (strain ATCC 13127 / NRRL B-14078)</name>
    <name type="common">Cellvibrio gilvus</name>
    <dbReference type="NCBI Taxonomy" id="593907"/>
    <lineage>
        <taxon>Bacteria</taxon>
        <taxon>Bacillati</taxon>
        <taxon>Actinomycetota</taxon>
        <taxon>Actinomycetes</taxon>
        <taxon>Micrococcales</taxon>
        <taxon>Cellulomonadaceae</taxon>
        <taxon>Cellulomonas</taxon>
    </lineage>
</organism>
<dbReference type="EMBL" id="CP002665">
    <property type="protein sequence ID" value="AEI11099.1"/>
    <property type="molecule type" value="Genomic_DNA"/>
</dbReference>
<dbReference type="KEGG" id="cga:Celgi_0579"/>
<dbReference type="RefSeq" id="WP_013882622.1">
    <property type="nucleotide sequence ID" value="NC_015671.1"/>
</dbReference>
<dbReference type="HOGENOM" id="CLU_992856_0_0_11"/>
<gene>
    <name evidence="1" type="ordered locus">Celgi_0579</name>
</gene>
<reference evidence="2" key="1">
    <citation type="submission" date="2011-04" db="EMBL/GenBank/DDBJ databases">
        <title>Complete sequence of Cellvibrio gilvus ATCC 13127.</title>
        <authorList>
            <person name="Lucas S."/>
            <person name="Han J."/>
            <person name="Lapidus A."/>
            <person name="Cheng J.-F."/>
            <person name="Goodwin L."/>
            <person name="Pitluck S."/>
            <person name="Peters L."/>
            <person name="Munk A."/>
            <person name="Detter J.C."/>
            <person name="Han C."/>
            <person name="Tapia R."/>
            <person name="Land M."/>
            <person name="Hauser L."/>
            <person name="Kyrpides N."/>
            <person name="Ivanova N."/>
            <person name="Ovchinnikova G."/>
            <person name="Pagani I."/>
            <person name="Mead D."/>
            <person name="Brumm P."/>
            <person name="Woyke T."/>
        </authorList>
    </citation>
    <scope>NUCLEOTIDE SEQUENCE [LARGE SCALE GENOMIC DNA]</scope>
    <source>
        <strain evidence="2">ATCC 13127 / NRRL B-14078</strain>
    </source>
</reference>
<dbReference type="eggNOG" id="COG3209">
    <property type="taxonomic scope" value="Bacteria"/>
</dbReference>
<sequence length="280" mass="29281">MSLGVDTPFSETWTGTGLPGYAAAFAADVQQGDWIAASVDGLGAVATGVSAMIDPLGELVKHGVGFLLENLHPLCDWFDDFTGHPDRVRALADEWAALGAGVDATIEDYWRDVDRDMAGMIGPHALRYRVHAAGLYAHGNAVAVLCTVVAQAVEQCATIVQVVHDLIREAISEVVAMVISAGGWTLASGGALLPKVVLDVIRRVARLAGSLGPRVAGALDTIADLAKLLTRHDRLMHDGVVQLTEMATRARLAHAAAPVVDRAGLFATVTSPAAPRTADG</sequence>
<name>F8A6N9_CELGA</name>
<protein>
    <submittedName>
        <fullName evidence="1">Uncharacterized protein</fullName>
    </submittedName>
</protein>
<dbReference type="AlphaFoldDB" id="F8A6N9"/>
<dbReference type="Proteomes" id="UP000000485">
    <property type="component" value="Chromosome"/>
</dbReference>
<evidence type="ECO:0000313" key="2">
    <source>
        <dbReference type="Proteomes" id="UP000000485"/>
    </source>
</evidence>
<dbReference type="OrthoDB" id="2086631at2"/>
<evidence type="ECO:0000313" key="1">
    <source>
        <dbReference type="EMBL" id="AEI11099.1"/>
    </source>
</evidence>
<dbReference type="STRING" id="593907.Celgi_0579"/>